<accession>A0A9W8AKB8</accession>
<organism evidence="5 6">
    <name type="scientific">Dispira parvispora</name>
    <dbReference type="NCBI Taxonomy" id="1520584"/>
    <lineage>
        <taxon>Eukaryota</taxon>
        <taxon>Fungi</taxon>
        <taxon>Fungi incertae sedis</taxon>
        <taxon>Zoopagomycota</taxon>
        <taxon>Kickxellomycotina</taxon>
        <taxon>Dimargaritomycetes</taxon>
        <taxon>Dimargaritales</taxon>
        <taxon>Dimargaritaceae</taxon>
        <taxon>Dispira</taxon>
    </lineage>
</organism>
<feature type="repeat" description="WD" evidence="4">
    <location>
        <begin position="57"/>
        <end position="90"/>
    </location>
</feature>
<dbReference type="InterPro" id="IPR036322">
    <property type="entry name" value="WD40_repeat_dom_sf"/>
</dbReference>
<protein>
    <submittedName>
        <fullName evidence="5">Pre-rRNA-processing protein ipi3</fullName>
    </submittedName>
</protein>
<sequence>MLHCHAWQKDHAILKFPCPEKITVLAVAHSGTWAMAGTPKGKLYVWEVSTGALIRSWDAHYKTVTAVRFAQDDSYVVSSSEDAVVQVWELAEILSPVGYHSTGNEFVVGGTAETHVMASGGATGLPTARHTWTEHTLPVTDIVCGYGLGPYTRIVTASRDRTCKVWDYGTGQLLTTLLFPNAICRVTVDPVETVLYAGTDTGVVWQVQLYRTQNNQHDTRFAPGTASLTSDMPWSAVGGDRRIVDITESFTDDSRTHWPMFHGHSEAITGLELSFDGTLLVTASRDGKCIVWDTHSRQQIKVLSHHKGAVSNLQLILRPPGLTGVLGLGVSGNETLKLPNIQPFKRITQDPYVNNGSLTGSTNATTMGDPALIPASGLESLRNNLGAVTEPLVTLPTQQAATHARQVLTELTSKNSQASLQANVAQLQSKLDRIQDHHAKLRGLNDELYQTTVTKFMDSFRDKYQN</sequence>
<dbReference type="PANTHER" id="PTHR18763">
    <property type="entry name" value="WD-REPEAT PROTEIN 18"/>
    <property type="match status" value="1"/>
</dbReference>
<dbReference type="Proteomes" id="UP001150925">
    <property type="component" value="Unassembled WGS sequence"/>
</dbReference>
<evidence type="ECO:0000256" key="3">
    <source>
        <dbReference type="ARBA" id="ARBA00022737"/>
    </source>
</evidence>
<dbReference type="InterPro" id="IPR001680">
    <property type="entry name" value="WD40_rpt"/>
</dbReference>
<dbReference type="GO" id="GO:0006364">
    <property type="term" value="P:rRNA processing"/>
    <property type="evidence" value="ECO:0007669"/>
    <property type="project" value="TreeGrafter"/>
</dbReference>
<dbReference type="GO" id="GO:0005656">
    <property type="term" value="C:nuclear pre-replicative complex"/>
    <property type="evidence" value="ECO:0007669"/>
    <property type="project" value="TreeGrafter"/>
</dbReference>
<dbReference type="PROSITE" id="PS00678">
    <property type="entry name" value="WD_REPEATS_1"/>
    <property type="match status" value="1"/>
</dbReference>
<dbReference type="GO" id="GO:0120330">
    <property type="term" value="C:rixosome complex"/>
    <property type="evidence" value="ECO:0007669"/>
    <property type="project" value="TreeGrafter"/>
</dbReference>
<feature type="repeat" description="WD" evidence="4">
    <location>
        <begin position="154"/>
        <end position="176"/>
    </location>
</feature>
<comment type="similarity">
    <text evidence="1">Belongs to the WD repeat IPI3/WDR18 family.</text>
</comment>
<keyword evidence="6" id="KW-1185">Reference proteome</keyword>
<reference evidence="5" key="1">
    <citation type="submission" date="2022-07" db="EMBL/GenBank/DDBJ databases">
        <title>Phylogenomic reconstructions and comparative analyses of Kickxellomycotina fungi.</title>
        <authorList>
            <person name="Reynolds N.K."/>
            <person name="Stajich J.E."/>
            <person name="Barry K."/>
            <person name="Grigoriev I.V."/>
            <person name="Crous P."/>
            <person name="Smith M.E."/>
        </authorList>
    </citation>
    <scope>NUCLEOTIDE SEQUENCE</scope>
    <source>
        <strain evidence="5">RSA 1196</strain>
    </source>
</reference>
<dbReference type="InterPro" id="IPR045227">
    <property type="entry name" value="WDR18/Ipi3/RID3"/>
</dbReference>
<proteinExistence type="inferred from homology"/>
<evidence type="ECO:0000256" key="1">
    <source>
        <dbReference type="ARBA" id="ARBA00010143"/>
    </source>
</evidence>
<keyword evidence="3" id="KW-0677">Repeat</keyword>
<evidence type="ECO:0000313" key="6">
    <source>
        <dbReference type="Proteomes" id="UP001150925"/>
    </source>
</evidence>
<dbReference type="GO" id="GO:0006261">
    <property type="term" value="P:DNA-templated DNA replication"/>
    <property type="evidence" value="ECO:0007669"/>
    <property type="project" value="TreeGrafter"/>
</dbReference>
<dbReference type="InterPro" id="IPR020472">
    <property type="entry name" value="WD40_PAC1"/>
</dbReference>
<keyword evidence="2 4" id="KW-0853">WD repeat</keyword>
<comment type="caution">
    <text evidence="5">The sequence shown here is derived from an EMBL/GenBank/DDBJ whole genome shotgun (WGS) entry which is preliminary data.</text>
</comment>
<dbReference type="Gene3D" id="2.130.10.10">
    <property type="entry name" value="YVTN repeat-like/Quinoprotein amine dehydrogenase"/>
    <property type="match status" value="3"/>
</dbReference>
<dbReference type="OrthoDB" id="756370at2759"/>
<dbReference type="SUPFAM" id="SSF50978">
    <property type="entry name" value="WD40 repeat-like"/>
    <property type="match status" value="1"/>
</dbReference>
<evidence type="ECO:0000256" key="2">
    <source>
        <dbReference type="ARBA" id="ARBA00022574"/>
    </source>
</evidence>
<dbReference type="AlphaFoldDB" id="A0A9W8AKB8"/>
<dbReference type="InterPro" id="IPR019775">
    <property type="entry name" value="WD40_repeat_CS"/>
</dbReference>
<feature type="repeat" description="WD" evidence="4">
    <location>
        <begin position="261"/>
        <end position="302"/>
    </location>
</feature>
<evidence type="ECO:0000313" key="5">
    <source>
        <dbReference type="EMBL" id="KAJ1951366.1"/>
    </source>
</evidence>
<dbReference type="PRINTS" id="PR00320">
    <property type="entry name" value="GPROTEINBRPT"/>
</dbReference>
<gene>
    <name evidence="5" type="primary">IPI3</name>
    <name evidence="5" type="ORF">IWQ62_006433</name>
</gene>
<dbReference type="PROSITE" id="PS50294">
    <property type="entry name" value="WD_REPEATS_REGION"/>
    <property type="match status" value="2"/>
</dbReference>
<dbReference type="SMART" id="SM00320">
    <property type="entry name" value="WD40"/>
    <property type="match status" value="5"/>
</dbReference>
<dbReference type="Pfam" id="PF00400">
    <property type="entry name" value="WD40"/>
    <property type="match status" value="3"/>
</dbReference>
<evidence type="ECO:0000256" key="4">
    <source>
        <dbReference type="PROSITE-ProRule" id="PRU00221"/>
    </source>
</evidence>
<dbReference type="PROSITE" id="PS50082">
    <property type="entry name" value="WD_REPEATS_2"/>
    <property type="match status" value="3"/>
</dbReference>
<dbReference type="EMBL" id="JANBPY010003513">
    <property type="protein sequence ID" value="KAJ1951366.1"/>
    <property type="molecule type" value="Genomic_DNA"/>
</dbReference>
<dbReference type="InterPro" id="IPR015943">
    <property type="entry name" value="WD40/YVTN_repeat-like_dom_sf"/>
</dbReference>
<dbReference type="PANTHER" id="PTHR18763:SF0">
    <property type="entry name" value="WD REPEAT-CONTAINING PROTEIN 18"/>
    <property type="match status" value="1"/>
</dbReference>
<name>A0A9W8AKB8_9FUNG</name>